<evidence type="ECO:0000256" key="3">
    <source>
        <dbReference type="ARBA" id="ARBA00022833"/>
    </source>
</evidence>
<feature type="transmembrane region" description="Helical" evidence="5">
    <location>
        <begin position="247"/>
        <end position="273"/>
    </location>
</feature>
<name>A0A8B6DZY8_MYTGA</name>
<evidence type="ECO:0000256" key="4">
    <source>
        <dbReference type="PROSITE-ProRule" id="PRU00175"/>
    </source>
</evidence>
<dbReference type="Proteomes" id="UP000596742">
    <property type="component" value="Unassembled WGS sequence"/>
</dbReference>
<dbReference type="AlphaFoldDB" id="A0A8B6DZY8"/>
<dbReference type="EMBL" id="UYJE01004256">
    <property type="protein sequence ID" value="VDI26475.1"/>
    <property type="molecule type" value="Genomic_DNA"/>
</dbReference>
<proteinExistence type="predicted"/>
<dbReference type="PROSITE" id="PS50089">
    <property type="entry name" value="ZF_RING_2"/>
    <property type="match status" value="1"/>
</dbReference>
<dbReference type="InterPro" id="IPR013083">
    <property type="entry name" value="Znf_RING/FYVE/PHD"/>
</dbReference>
<keyword evidence="5" id="KW-1133">Transmembrane helix</keyword>
<dbReference type="SUPFAM" id="SSF57850">
    <property type="entry name" value="RING/U-box"/>
    <property type="match status" value="1"/>
</dbReference>
<keyword evidence="3" id="KW-0862">Zinc</keyword>
<feature type="transmembrane region" description="Helical" evidence="5">
    <location>
        <begin position="183"/>
        <end position="200"/>
    </location>
</feature>
<evidence type="ECO:0000313" key="7">
    <source>
        <dbReference type="EMBL" id="VDI26475.1"/>
    </source>
</evidence>
<dbReference type="OrthoDB" id="6270329at2759"/>
<evidence type="ECO:0000256" key="5">
    <source>
        <dbReference type="SAM" id="Phobius"/>
    </source>
</evidence>
<protein>
    <recommendedName>
        <fullName evidence="6">RING-type domain-containing protein</fullName>
    </recommendedName>
</protein>
<keyword evidence="2 4" id="KW-0863">Zinc-finger</keyword>
<dbReference type="PROSITE" id="PS00518">
    <property type="entry name" value="ZF_RING_1"/>
    <property type="match status" value="1"/>
</dbReference>
<dbReference type="InterPro" id="IPR001841">
    <property type="entry name" value="Znf_RING"/>
</dbReference>
<keyword evidence="8" id="KW-1185">Reference proteome</keyword>
<feature type="domain" description="RING-type" evidence="6">
    <location>
        <begin position="4"/>
        <end position="45"/>
    </location>
</feature>
<gene>
    <name evidence="7" type="ORF">MGAL_10B076793</name>
</gene>
<evidence type="ECO:0000256" key="1">
    <source>
        <dbReference type="ARBA" id="ARBA00022723"/>
    </source>
</evidence>
<dbReference type="InterPro" id="IPR017907">
    <property type="entry name" value="Znf_RING_CS"/>
</dbReference>
<evidence type="ECO:0000259" key="6">
    <source>
        <dbReference type="PROSITE" id="PS50089"/>
    </source>
</evidence>
<sequence>MPNCSVCLDLVRVATCCVPCGHIFCYSCIHRWISRSPDTKCPQCRGSIHCIQKVILEANESAELTEEDLQDPWSHSDWDNMLLSVLNIWKTSPVKRVCDRVKDRTQSNTYARSFMDGCAQGYQHCSNLLVEFQRVDGDIEDKAEWLKDKTVFYLDILKTRAINHPRIVDLRTRWSNLNDDKKFWYSVLLVITLFLLVADVQNENGLFQLVTWPVCKTMLTVLYEMLRILFYIPVRPVFGLIRCAIEVLWILVDIVINTILCLMNIVTILLLLPANLMNSFGILIPSLATKAKMCLPVVMLLYVFVPNFQLWCRGMLVRLQRNVQAQEN</sequence>
<dbReference type="GO" id="GO:0008270">
    <property type="term" value="F:zinc ion binding"/>
    <property type="evidence" value="ECO:0007669"/>
    <property type="project" value="UniProtKB-KW"/>
</dbReference>
<keyword evidence="1" id="KW-0479">Metal-binding</keyword>
<evidence type="ECO:0000313" key="8">
    <source>
        <dbReference type="Proteomes" id="UP000596742"/>
    </source>
</evidence>
<dbReference type="Pfam" id="PF13639">
    <property type="entry name" value="zf-RING_2"/>
    <property type="match status" value="1"/>
</dbReference>
<comment type="caution">
    <text evidence="7">The sequence shown here is derived from an EMBL/GenBank/DDBJ whole genome shotgun (WGS) entry which is preliminary data.</text>
</comment>
<reference evidence="7" key="1">
    <citation type="submission" date="2018-11" db="EMBL/GenBank/DDBJ databases">
        <authorList>
            <person name="Alioto T."/>
            <person name="Alioto T."/>
        </authorList>
    </citation>
    <scope>NUCLEOTIDE SEQUENCE</scope>
</reference>
<dbReference type="Gene3D" id="3.30.40.10">
    <property type="entry name" value="Zinc/RING finger domain, C3HC4 (zinc finger)"/>
    <property type="match status" value="1"/>
</dbReference>
<accession>A0A8B6DZY8</accession>
<keyword evidence="5" id="KW-0472">Membrane</keyword>
<feature type="transmembrane region" description="Helical" evidence="5">
    <location>
        <begin position="293"/>
        <end position="312"/>
    </location>
</feature>
<dbReference type="SMART" id="SM00184">
    <property type="entry name" value="RING"/>
    <property type="match status" value="1"/>
</dbReference>
<feature type="transmembrane region" description="Helical" evidence="5">
    <location>
        <begin position="206"/>
        <end position="226"/>
    </location>
</feature>
<organism evidence="7 8">
    <name type="scientific">Mytilus galloprovincialis</name>
    <name type="common">Mediterranean mussel</name>
    <dbReference type="NCBI Taxonomy" id="29158"/>
    <lineage>
        <taxon>Eukaryota</taxon>
        <taxon>Metazoa</taxon>
        <taxon>Spiralia</taxon>
        <taxon>Lophotrochozoa</taxon>
        <taxon>Mollusca</taxon>
        <taxon>Bivalvia</taxon>
        <taxon>Autobranchia</taxon>
        <taxon>Pteriomorphia</taxon>
        <taxon>Mytilida</taxon>
        <taxon>Mytiloidea</taxon>
        <taxon>Mytilidae</taxon>
        <taxon>Mytilinae</taxon>
        <taxon>Mytilus</taxon>
    </lineage>
</organism>
<evidence type="ECO:0000256" key="2">
    <source>
        <dbReference type="ARBA" id="ARBA00022771"/>
    </source>
</evidence>
<keyword evidence="5" id="KW-0812">Transmembrane</keyword>